<evidence type="ECO:0000313" key="4">
    <source>
        <dbReference type="Proteomes" id="UP001212997"/>
    </source>
</evidence>
<dbReference type="InterPro" id="IPR005198">
    <property type="entry name" value="Glyco_hydro_76"/>
</dbReference>
<dbReference type="Gene3D" id="1.50.10.20">
    <property type="match status" value="1"/>
</dbReference>
<organism evidence="3 4">
    <name type="scientific">Meripilus lineatus</name>
    <dbReference type="NCBI Taxonomy" id="2056292"/>
    <lineage>
        <taxon>Eukaryota</taxon>
        <taxon>Fungi</taxon>
        <taxon>Dikarya</taxon>
        <taxon>Basidiomycota</taxon>
        <taxon>Agaricomycotina</taxon>
        <taxon>Agaricomycetes</taxon>
        <taxon>Polyporales</taxon>
        <taxon>Meripilaceae</taxon>
        <taxon>Meripilus</taxon>
    </lineage>
</organism>
<accession>A0AAD5V343</accession>
<reference evidence="3" key="1">
    <citation type="submission" date="2022-07" db="EMBL/GenBank/DDBJ databases">
        <title>Genome Sequence of Physisporinus lineatus.</title>
        <authorList>
            <person name="Buettner E."/>
        </authorList>
    </citation>
    <scope>NUCLEOTIDE SEQUENCE</scope>
    <source>
        <strain evidence="3">VT162</strain>
    </source>
</reference>
<keyword evidence="2" id="KW-0812">Transmembrane</keyword>
<feature type="compositionally biased region" description="Acidic residues" evidence="1">
    <location>
        <begin position="596"/>
        <end position="607"/>
    </location>
</feature>
<evidence type="ECO:0008006" key="5">
    <source>
        <dbReference type="Google" id="ProtNLM"/>
    </source>
</evidence>
<feature type="region of interest" description="Disordered" evidence="1">
    <location>
        <begin position="458"/>
        <end position="485"/>
    </location>
</feature>
<comment type="caution">
    <text evidence="3">The sequence shown here is derived from an EMBL/GenBank/DDBJ whole genome shotgun (WGS) entry which is preliminary data.</text>
</comment>
<gene>
    <name evidence="3" type="ORF">NLI96_g5392</name>
</gene>
<dbReference type="Proteomes" id="UP001212997">
    <property type="component" value="Unassembled WGS sequence"/>
</dbReference>
<feature type="compositionally biased region" description="Polar residues" evidence="1">
    <location>
        <begin position="466"/>
        <end position="475"/>
    </location>
</feature>
<dbReference type="InterPro" id="IPR053169">
    <property type="entry name" value="MUG_Protein"/>
</dbReference>
<evidence type="ECO:0000256" key="1">
    <source>
        <dbReference type="SAM" id="MobiDB-lite"/>
    </source>
</evidence>
<name>A0AAD5V343_9APHY</name>
<dbReference type="PANTHER" id="PTHR47791">
    <property type="entry name" value="MEIOTICALLY UP-REGULATED GENE 191 PROTEIN"/>
    <property type="match status" value="1"/>
</dbReference>
<protein>
    <recommendedName>
        <fullName evidence="5">Glycoside hydrolase family 76 protein</fullName>
    </recommendedName>
</protein>
<keyword evidence="2" id="KW-1133">Transmembrane helix</keyword>
<dbReference type="Pfam" id="PF03663">
    <property type="entry name" value="Glyco_hydro_76"/>
    <property type="match status" value="1"/>
</dbReference>
<feature type="transmembrane region" description="Helical" evidence="2">
    <location>
        <begin position="430"/>
        <end position="451"/>
    </location>
</feature>
<keyword evidence="2" id="KW-0472">Membrane</keyword>
<dbReference type="GO" id="GO:0005975">
    <property type="term" value="P:carbohydrate metabolic process"/>
    <property type="evidence" value="ECO:0007669"/>
    <property type="project" value="InterPro"/>
</dbReference>
<proteinExistence type="predicted"/>
<dbReference type="InterPro" id="IPR008928">
    <property type="entry name" value="6-hairpin_glycosidase_sf"/>
</dbReference>
<dbReference type="EMBL" id="JANAWD010000175">
    <property type="protein sequence ID" value="KAJ3484814.1"/>
    <property type="molecule type" value="Genomic_DNA"/>
</dbReference>
<keyword evidence="4" id="KW-1185">Reference proteome</keyword>
<evidence type="ECO:0000256" key="2">
    <source>
        <dbReference type="SAM" id="Phobius"/>
    </source>
</evidence>
<evidence type="ECO:0000313" key="3">
    <source>
        <dbReference type="EMBL" id="KAJ3484814.1"/>
    </source>
</evidence>
<sequence>MEGQYLFWTLHLSNPRLTVSFQKPTSNVSRSDRQVVAKSVIDSVLSHFNGSTGSIDRLAIDQSAHFLSSVVLYDTITSGSTNKAAVKSIFDMSTFFRGWGIAAMHAHRAYGDMSFLQIAMSTWNSLNSFSIASGDADAGRHPLKDISILPSCKGETSTGGVFWTRGPQSTVVNGETVCAFMALSAYLFEATTDTKYYDAASLSAQFIKAHLYNGTIILDSIDLSNCSSSEVAITHNSGFFIEGLSVFANYTGSDDSDWATFLSGLMGTTITFPGWTGSNGIITEASDADTSTSSFIQSLKGIFIRGLYTAWEQSAPDSDAVKLIEAFVLVQVFDPWSFKLTDSKYNALLDLASAPGLNEFSPSWPGPPVSQHLPWGQAAAIDVLNAAIDMAPSAQSQATTLIPPSTAPTIPPFTTPSGAPISKAKNTFKIVGPVFTVIALVGTALISTYIFHKRKHWRRTDAGAESPSTQLSTFNDEGPIPGVHPFMSPGIGKAPYFDKVLVTPPTSNDMTAGAASGSAVINESRDGLASSNPPVPVLSMALSMELHPELGTGGTPPPRADRTNHGHSTIAILLERLNQELARLPPRRDNSNQASEAEEPPEYNEAV</sequence>
<dbReference type="AlphaFoldDB" id="A0AAD5V343"/>
<dbReference type="SUPFAM" id="SSF48208">
    <property type="entry name" value="Six-hairpin glycosidases"/>
    <property type="match status" value="1"/>
</dbReference>
<feature type="region of interest" description="Disordered" evidence="1">
    <location>
        <begin position="581"/>
        <end position="607"/>
    </location>
</feature>
<dbReference type="PANTHER" id="PTHR47791:SF3">
    <property type="entry name" value="MEIOTICALLY UP-REGULATED GENE 191 PROTEIN"/>
    <property type="match status" value="1"/>
</dbReference>